<name>A0A1G4J653_9SACH</name>
<dbReference type="GO" id="GO:0016192">
    <property type="term" value="P:vesicle-mediated transport"/>
    <property type="evidence" value="ECO:0007669"/>
    <property type="project" value="TreeGrafter"/>
</dbReference>
<reference evidence="4" key="1">
    <citation type="submission" date="2016-03" db="EMBL/GenBank/DDBJ databases">
        <authorList>
            <person name="Devillers Hugo."/>
        </authorList>
    </citation>
    <scope>NUCLEOTIDE SEQUENCE [LARGE SCALE GENOMIC DNA]</scope>
</reference>
<dbReference type="PANTHER" id="PTHR28187">
    <property type="entry name" value="PROTEIN RCR1-RELATED"/>
    <property type="match status" value="1"/>
</dbReference>
<evidence type="ECO:0000256" key="1">
    <source>
        <dbReference type="SAM" id="MobiDB-lite"/>
    </source>
</evidence>
<feature type="region of interest" description="Disordered" evidence="1">
    <location>
        <begin position="92"/>
        <end position="185"/>
    </location>
</feature>
<feature type="transmembrane region" description="Helical" evidence="2">
    <location>
        <begin position="27"/>
        <end position="46"/>
    </location>
</feature>
<keyword evidence="2" id="KW-1133">Transmembrane helix</keyword>
<keyword evidence="2" id="KW-0472">Membrane</keyword>
<sequence length="185" mass="20269">MGVILNKRYYLYTNDNGTSSGWVWGRWLLFIVLAVVLLLYVFLLNVRRRRSGRNPIRGTAWLAPPPSYGVSQNQYNLPTDVNPVPEYSTTANVNDAGFFDQNGKFHRTNPGPQAQGPETQAPGTQGAMPMSPEPAVTRDNHYPEDTTSSPTSSIEYQRPNVPPPSSDAEAAFKRPGGPPPAGPTL</sequence>
<feature type="compositionally biased region" description="Polar residues" evidence="1">
    <location>
        <begin position="145"/>
        <end position="155"/>
    </location>
</feature>
<evidence type="ECO:0000313" key="3">
    <source>
        <dbReference type="EMBL" id="SCU85321.1"/>
    </source>
</evidence>
<dbReference type="PANTHER" id="PTHR28187:SF1">
    <property type="entry name" value="PROTEIN RCR1-RELATED"/>
    <property type="match status" value="1"/>
</dbReference>
<keyword evidence="2" id="KW-0812">Transmembrane</keyword>
<dbReference type="Pfam" id="PF12273">
    <property type="entry name" value="RCR"/>
    <property type="match status" value="1"/>
</dbReference>
<dbReference type="EMBL" id="LT598446">
    <property type="protein sequence ID" value="SCU85321.1"/>
    <property type="molecule type" value="Genomic_DNA"/>
</dbReference>
<gene>
    <name evidence="3" type="ORF">LANO_0C03950G</name>
</gene>
<evidence type="ECO:0000256" key="2">
    <source>
        <dbReference type="SAM" id="Phobius"/>
    </source>
</evidence>
<keyword evidence="4" id="KW-1185">Reference proteome</keyword>
<dbReference type="OrthoDB" id="4035853at2759"/>
<feature type="compositionally biased region" description="Pro residues" evidence="1">
    <location>
        <begin position="176"/>
        <end position="185"/>
    </location>
</feature>
<evidence type="ECO:0000313" key="4">
    <source>
        <dbReference type="Proteomes" id="UP000189911"/>
    </source>
</evidence>
<accession>A0A1G4J653</accession>
<dbReference type="AlphaFoldDB" id="A0A1G4J653"/>
<organism evidence="3 4">
    <name type="scientific">Lachancea nothofagi CBS 11611</name>
    <dbReference type="NCBI Taxonomy" id="1266666"/>
    <lineage>
        <taxon>Eukaryota</taxon>
        <taxon>Fungi</taxon>
        <taxon>Dikarya</taxon>
        <taxon>Ascomycota</taxon>
        <taxon>Saccharomycotina</taxon>
        <taxon>Saccharomycetes</taxon>
        <taxon>Saccharomycetales</taxon>
        <taxon>Saccharomycetaceae</taxon>
        <taxon>Lachancea</taxon>
    </lineage>
</organism>
<dbReference type="Proteomes" id="UP000189911">
    <property type="component" value="Chromosome C"/>
</dbReference>
<proteinExistence type="predicted"/>
<dbReference type="InterPro" id="IPR020999">
    <property type="entry name" value="Chitin_synth_reg_RCR"/>
</dbReference>
<feature type="compositionally biased region" description="Polar residues" evidence="1">
    <location>
        <begin position="110"/>
        <end position="123"/>
    </location>
</feature>
<protein>
    <submittedName>
        <fullName evidence="3">LANO_0C03950g1_1</fullName>
    </submittedName>
</protein>